<evidence type="ECO:0000313" key="2">
    <source>
        <dbReference type="EMBL" id="AMY08714.1"/>
    </source>
</evidence>
<organism evidence="2 3">
    <name type="scientific">Luteitalea pratensis</name>
    <dbReference type="NCBI Taxonomy" id="1855912"/>
    <lineage>
        <taxon>Bacteria</taxon>
        <taxon>Pseudomonadati</taxon>
        <taxon>Acidobacteriota</taxon>
        <taxon>Vicinamibacteria</taxon>
        <taxon>Vicinamibacterales</taxon>
        <taxon>Vicinamibacteraceae</taxon>
        <taxon>Luteitalea</taxon>
    </lineage>
</organism>
<name>A0A143PLQ5_LUTPR</name>
<dbReference type="EMBL" id="CP015136">
    <property type="protein sequence ID" value="AMY08714.1"/>
    <property type="molecule type" value="Genomic_DNA"/>
</dbReference>
<dbReference type="KEGG" id="abac:LuPra_01918"/>
<dbReference type="Proteomes" id="UP000076079">
    <property type="component" value="Chromosome"/>
</dbReference>
<accession>A0A143PLQ5</accession>
<reference evidence="3" key="2">
    <citation type="submission" date="2016-04" db="EMBL/GenBank/DDBJ databases">
        <title>First Complete Genome Sequence of a Subdivision 6 Acidobacterium.</title>
        <authorList>
            <person name="Huang S."/>
            <person name="Vieira S."/>
            <person name="Bunk B."/>
            <person name="Riedel T."/>
            <person name="Sproeer C."/>
            <person name="Overmann J."/>
        </authorList>
    </citation>
    <scope>NUCLEOTIDE SEQUENCE [LARGE SCALE GENOMIC DNA]</scope>
    <source>
        <strain evidence="3">DSM 100886 HEG_-6_39</strain>
    </source>
</reference>
<keyword evidence="3" id="KW-1185">Reference proteome</keyword>
<proteinExistence type="predicted"/>
<dbReference type="STRING" id="1855912.LuPra_01918"/>
<reference evidence="2 3" key="1">
    <citation type="journal article" date="2016" name="Genome Announc.">
        <title>First Complete Genome Sequence of a Subdivision 6 Acidobacterium Strain.</title>
        <authorList>
            <person name="Huang S."/>
            <person name="Vieira S."/>
            <person name="Bunk B."/>
            <person name="Riedel T."/>
            <person name="Sproer C."/>
            <person name="Overmann J."/>
        </authorList>
    </citation>
    <scope>NUCLEOTIDE SEQUENCE [LARGE SCALE GENOMIC DNA]</scope>
    <source>
        <strain evidence="3">DSM 100886 HEG_-6_39</strain>
    </source>
</reference>
<evidence type="ECO:0000313" key="3">
    <source>
        <dbReference type="Proteomes" id="UP000076079"/>
    </source>
</evidence>
<dbReference type="RefSeq" id="WP_110170531.1">
    <property type="nucleotide sequence ID" value="NZ_CP015136.1"/>
</dbReference>
<keyword evidence="1" id="KW-0732">Signal</keyword>
<protein>
    <submittedName>
        <fullName evidence="2">Uncharacterized protein</fullName>
    </submittedName>
</protein>
<evidence type="ECO:0000256" key="1">
    <source>
        <dbReference type="SAM" id="SignalP"/>
    </source>
</evidence>
<feature type="signal peptide" evidence="1">
    <location>
        <begin position="1"/>
        <end position="24"/>
    </location>
</feature>
<feature type="chain" id="PRO_5007511604" evidence="1">
    <location>
        <begin position="25"/>
        <end position="357"/>
    </location>
</feature>
<dbReference type="AlphaFoldDB" id="A0A143PLQ5"/>
<sequence length="357" mass="39571" precursor="true">MRRSILALALSVLCVALTPVSAHAFFWKWLDDLSGPQFAGISFELKLLCLTQSAGARQEMLHGVKRRLEAERLSYQRRAMISQEPAALYYRVAVILTAEAIAETERVVGGASSGEATGKKQVDGAMARVVNLRILARVAADAKIDPSLRDEDFNQLKTWLTDLQAISPPGDDAKDVERFKTDVLTKARALVLLPVGGFAFSACPLSYHDVDRAFVSATAGFGWDTKNANQGKGNMMATVGASAHWVIVPAVTVGAGAGVARFFVGSRDDFWKAYVQPVIVDVRPLTLFFGNPRFRNPWAHTIYIRYSGTTFPGGFKAGLFEPDQPTYKTEYINSFGIYFDTEPLFRNKQRKWWRDHP</sequence>
<gene>
    <name evidence="2" type="ORF">LuPra_01918</name>
</gene>